<feature type="transmembrane region" description="Helical" evidence="1">
    <location>
        <begin position="227"/>
        <end position="246"/>
    </location>
</feature>
<feature type="transmembrane region" description="Helical" evidence="1">
    <location>
        <begin position="279"/>
        <end position="298"/>
    </location>
</feature>
<keyword evidence="1" id="KW-0472">Membrane</keyword>
<feature type="transmembrane region" description="Helical" evidence="1">
    <location>
        <begin position="252"/>
        <end position="272"/>
    </location>
</feature>
<keyword evidence="5" id="KW-1185">Reference proteome</keyword>
<feature type="transmembrane region" description="Helical" evidence="1">
    <location>
        <begin position="52"/>
        <end position="74"/>
    </location>
</feature>
<name>A0AAN0XTX8_9VIBR</name>
<evidence type="ECO:0000256" key="1">
    <source>
        <dbReference type="SAM" id="Phobius"/>
    </source>
</evidence>
<keyword evidence="1" id="KW-1133">Transmembrane helix</keyword>
<evidence type="ECO:0000313" key="2">
    <source>
        <dbReference type="EMBL" id="ANO32476.1"/>
    </source>
</evidence>
<dbReference type="Proteomes" id="UP000092018">
    <property type="component" value="Chromosome 1"/>
</dbReference>
<dbReference type="Proteomes" id="UP000590068">
    <property type="component" value="Unassembled WGS sequence"/>
</dbReference>
<feature type="transmembrane region" description="Helical" evidence="1">
    <location>
        <begin position="81"/>
        <end position="99"/>
    </location>
</feature>
<proteinExistence type="predicted"/>
<feature type="transmembrane region" description="Helical" evidence="1">
    <location>
        <begin position="129"/>
        <end position="150"/>
    </location>
</feature>
<dbReference type="EMBL" id="JABCJR010000036">
    <property type="protein sequence ID" value="NMR71406.1"/>
    <property type="molecule type" value="Genomic_DNA"/>
</dbReference>
<feature type="transmembrane region" description="Helical" evidence="1">
    <location>
        <begin position="105"/>
        <end position="122"/>
    </location>
</feature>
<dbReference type="Pfam" id="PF11168">
    <property type="entry name" value="DUF2955"/>
    <property type="match status" value="1"/>
</dbReference>
<protein>
    <submittedName>
        <fullName evidence="3">DUF2955 domain-containing protein</fullName>
    </submittedName>
</protein>
<dbReference type="KEGG" id="vbr:A6E01_04405"/>
<evidence type="ECO:0000313" key="5">
    <source>
        <dbReference type="Proteomes" id="UP000590068"/>
    </source>
</evidence>
<organism evidence="2 4">
    <name type="scientific">Vibrio breoganii</name>
    <dbReference type="NCBI Taxonomy" id="553239"/>
    <lineage>
        <taxon>Bacteria</taxon>
        <taxon>Pseudomonadati</taxon>
        <taxon>Pseudomonadota</taxon>
        <taxon>Gammaproteobacteria</taxon>
        <taxon>Vibrionales</taxon>
        <taxon>Vibrionaceae</taxon>
        <taxon>Vibrio</taxon>
    </lineage>
</organism>
<gene>
    <name evidence="2" type="ORF">A6E01_04405</name>
    <name evidence="3" type="ORF">HJ568_15735</name>
</gene>
<evidence type="ECO:0000313" key="4">
    <source>
        <dbReference type="Proteomes" id="UP000092018"/>
    </source>
</evidence>
<sequence>MFDNITKAQERKIFRFIFGVGLSTFIAVWFNWPLAFCAPLLTAKFIVDKAEFHILHVKQLVYALVVTMLISYALSTGFPEYKIAFLALYGAGILWAYYLFTDPKWVMFATFLVINLLLQPYITIVDQQAALDVGIGFAFSGVVSVGFYALSHVYFPEIEENKFNGFPPSPLPQAMRWGGAIRAWLISFPLICLYFYYQLSQVMLTVAFVTLLSLFTTGEKANKTSMFFIIANVFGAILALIAFFVMSLTPNMWVYMLVMLLVICLIGTKIYTDPAKAPIYATAFTGFLVLIGSSMTTGALDDKLYVRIFQLILVIPYLVFMVYFFEGRDEARKALVAKTERTLKKSKRELSKRT</sequence>
<dbReference type="EMBL" id="CP016177">
    <property type="protein sequence ID" value="ANO32476.1"/>
    <property type="molecule type" value="Genomic_DNA"/>
</dbReference>
<dbReference type="RefSeq" id="WP_065209652.1">
    <property type="nucleotide sequence ID" value="NZ_CP016177.1"/>
</dbReference>
<keyword evidence="1" id="KW-0812">Transmembrane</keyword>
<dbReference type="InterPro" id="IPR022604">
    <property type="entry name" value="DUF2955"/>
</dbReference>
<feature type="transmembrane region" description="Helical" evidence="1">
    <location>
        <begin position="12"/>
        <end position="32"/>
    </location>
</feature>
<evidence type="ECO:0000313" key="3">
    <source>
        <dbReference type="EMBL" id="NMR71406.1"/>
    </source>
</evidence>
<accession>A0AAN0XTX8</accession>
<dbReference type="AlphaFoldDB" id="A0AAN0XTX8"/>
<feature type="transmembrane region" description="Helical" evidence="1">
    <location>
        <begin position="304"/>
        <end position="325"/>
    </location>
</feature>
<reference evidence="3 5" key="2">
    <citation type="submission" date="2020-04" db="EMBL/GenBank/DDBJ databases">
        <title>WGS-Seq of Vibrio isolated by the O'Toole Lab.</title>
        <authorList>
            <person name="Mckone K.P."/>
            <person name="Whitaker R."/>
            <person name="Sevigney J.L."/>
            <person name="Herring J.B."/>
            <person name="O'Toole G."/>
        </authorList>
    </citation>
    <scope>NUCLEOTIDE SEQUENCE [LARGE SCALE GENOMIC DNA]</scope>
    <source>
        <strain evidence="3 5">BS_02</strain>
    </source>
</reference>
<reference evidence="2 4" key="1">
    <citation type="submission" date="2016-06" db="EMBL/GenBank/DDBJ databases">
        <title>Adaptive Radiation by Waves of Gene Transfer Leads to Fine-Scale Resource Partitioning in Marine Microbes.</title>
        <authorList>
            <person name="Hehemann J.-H."/>
            <person name="Arevalo P."/>
            <person name="Datta M.S."/>
            <person name="Yu X."/>
            <person name="Corzett C."/>
            <person name="Henschel A."/>
            <person name="Preheim S.P."/>
            <person name="Timberlake S."/>
            <person name="Alm E.J."/>
            <person name="Polz M.F."/>
        </authorList>
    </citation>
    <scope>NUCLEOTIDE SEQUENCE [LARGE SCALE GENOMIC DNA]</scope>
    <source>
        <strain evidence="2 4">FF50</strain>
    </source>
</reference>